<dbReference type="PROSITE" id="PS51371">
    <property type="entry name" value="CBS"/>
    <property type="match status" value="1"/>
</dbReference>
<organism evidence="4 5">
    <name type="scientific">Candidatus Nitrospira nitrosa</name>
    <dbReference type="NCBI Taxonomy" id="1742972"/>
    <lineage>
        <taxon>Bacteria</taxon>
        <taxon>Pseudomonadati</taxon>
        <taxon>Nitrospirota</taxon>
        <taxon>Nitrospiria</taxon>
        <taxon>Nitrospirales</taxon>
        <taxon>Nitrospiraceae</taxon>
        <taxon>Nitrospira</taxon>
    </lineage>
</organism>
<feature type="domain" description="CBS" evidence="3">
    <location>
        <begin position="88"/>
        <end position="147"/>
    </location>
</feature>
<accession>A0A0S4L6N6</accession>
<dbReference type="Gene3D" id="3.10.580.10">
    <property type="entry name" value="CBS-domain"/>
    <property type="match status" value="1"/>
</dbReference>
<dbReference type="InterPro" id="IPR051462">
    <property type="entry name" value="CBS_domain-containing"/>
</dbReference>
<keyword evidence="1" id="KW-0677">Repeat</keyword>
<dbReference type="PANTHER" id="PTHR48108">
    <property type="entry name" value="CBS DOMAIN-CONTAINING PROTEIN CBSX2, CHLOROPLASTIC"/>
    <property type="match status" value="1"/>
</dbReference>
<protein>
    <recommendedName>
        <fullName evidence="3">CBS domain-containing protein</fullName>
    </recommendedName>
</protein>
<dbReference type="Pfam" id="PF07238">
    <property type="entry name" value="PilZ"/>
    <property type="match status" value="1"/>
</dbReference>
<dbReference type="RefSeq" id="WP_090743503.1">
    <property type="nucleotide sequence ID" value="NZ_CZQA01000001.1"/>
</dbReference>
<dbReference type="InterPro" id="IPR046342">
    <property type="entry name" value="CBS_dom_sf"/>
</dbReference>
<dbReference type="AlphaFoldDB" id="A0A0S4L6N6"/>
<proteinExistence type="predicted"/>
<dbReference type="InterPro" id="IPR000644">
    <property type="entry name" value="CBS_dom"/>
</dbReference>
<dbReference type="GO" id="GO:0035438">
    <property type="term" value="F:cyclic-di-GMP binding"/>
    <property type="evidence" value="ECO:0007669"/>
    <property type="project" value="InterPro"/>
</dbReference>
<dbReference type="EMBL" id="CZQA01000001">
    <property type="protein sequence ID" value="CUS32398.1"/>
    <property type="molecule type" value="Genomic_DNA"/>
</dbReference>
<name>A0A0S4L6N6_9BACT</name>
<reference evidence="4 5" key="1">
    <citation type="submission" date="2015-10" db="EMBL/GenBank/DDBJ databases">
        <authorList>
            <person name="Gilbert D.G."/>
        </authorList>
    </citation>
    <scope>NUCLEOTIDE SEQUENCE [LARGE SCALE GENOMIC DNA]</scope>
    <source>
        <strain evidence="4">COMA1</strain>
    </source>
</reference>
<dbReference type="Proteomes" id="UP000199032">
    <property type="component" value="Unassembled WGS sequence"/>
</dbReference>
<sequence length="258" mass="27579">MLEKDIQRPRGEDPQTILVGHMMTPGVVQIPGDVSVTEAASLLERERMPCLLVKDSEWRFGLMTPTDIVKKVVAQGLEPDDVEVRTIMTRPVQFIEYDRAIEEASTLMMSSGTPILIVTKENQPVGVLTARDLVLSPKRCAANIPATISVMEGEGAGAAHQSTITQLSHAGASLVSSALLLPGARVVLGFSLSETMSPLTIRATVLNNASLEAISGVTRPILSTPPAVEVQFLDLSPADQSRIKAWVLGHLPPSLSSS</sequence>
<dbReference type="OrthoDB" id="9771532at2"/>
<keyword evidence="2" id="KW-0129">CBS domain</keyword>
<evidence type="ECO:0000313" key="5">
    <source>
        <dbReference type="Proteomes" id="UP000199032"/>
    </source>
</evidence>
<dbReference type="SUPFAM" id="SSF54631">
    <property type="entry name" value="CBS-domain pair"/>
    <property type="match status" value="1"/>
</dbReference>
<dbReference type="PANTHER" id="PTHR48108:SF26">
    <property type="entry name" value="CBS DOMAIN-CONTAINING PROTEIN DDB_G0289609"/>
    <property type="match status" value="1"/>
</dbReference>
<evidence type="ECO:0000313" key="4">
    <source>
        <dbReference type="EMBL" id="CUS32398.1"/>
    </source>
</evidence>
<keyword evidence="5" id="KW-1185">Reference proteome</keyword>
<dbReference type="InterPro" id="IPR009875">
    <property type="entry name" value="PilZ_domain"/>
</dbReference>
<evidence type="ECO:0000256" key="2">
    <source>
        <dbReference type="PROSITE-ProRule" id="PRU00703"/>
    </source>
</evidence>
<gene>
    <name evidence="4" type="ORF">COMA1_10610</name>
</gene>
<dbReference type="STRING" id="1742972.COMA1_10610"/>
<dbReference type="Pfam" id="PF00571">
    <property type="entry name" value="CBS"/>
    <property type="match status" value="2"/>
</dbReference>
<evidence type="ECO:0000259" key="3">
    <source>
        <dbReference type="PROSITE" id="PS51371"/>
    </source>
</evidence>
<evidence type="ECO:0000256" key="1">
    <source>
        <dbReference type="ARBA" id="ARBA00022737"/>
    </source>
</evidence>